<organism evidence="1 2">
    <name type="scientific">Halosquirtibacter laminarini</name>
    <dbReference type="NCBI Taxonomy" id="3374600"/>
    <lineage>
        <taxon>Bacteria</taxon>
        <taxon>Pseudomonadati</taxon>
        <taxon>Bacteroidota</taxon>
        <taxon>Bacteroidia</taxon>
        <taxon>Marinilabiliales</taxon>
        <taxon>Prolixibacteraceae</taxon>
        <taxon>Halosquirtibacter</taxon>
    </lineage>
</organism>
<reference evidence="1" key="1">
    <citation type="submission" date="2021-08" db="EMBL/GenBank/DDBJ databases">
        <title>Novel anaerobic bacterium isolated from sea squirt in East Sea, Republic of Korea.</title>
        <authorList>
            <person name="Nguyen T.H."/>
            <person name="Li Z."/>
            <person name="Lee Y.-J."/>
            <person name="Ko J."/>
            <person name="Kim S.-G."/>
        </authorList>
    </citation>
    <scope>NUCLEOTIDE SEQUENCE</scope>
    <source>
        <strain evidence="1">KCTC 25031</strain>
    </source>
</reference>
<dbReference type="Proteomes" id="UP000826212">
    <property type="component" value="Chromosome"/>
</dbReference>
<evidence type="ECO:0000313" key="1">
    <source>
        <dbReference type="EMBL" id="QZE15023.1"/>
    </source>
</evidence>
<name>A0AC61NHK6_9BACT</name>
<protein>
    <submittedName>
        <fullName evidence="1">Uncharacterized protein</fullName>
    </submittedName>
</protein>
<accession>A0AC61NHK6</accession>
<evidence type="ECO:0000313" key="2">
    <source>
        <dbReference type="Proteomes" id="UP000826212"/>
    </source>
</evidence>
<sequence>MVVLLKGASYEYLVLMDAKRNEAKDRATNKGYQVLQQDSVAHVVKHAKLNMTGYVIFKPNEFHSKGRIKGVDTPLLLMMKENGKASMLTIANPDLHMPKWNHNMSVMPLDITHGYISGEVVSVTLDGIWRPIGYNYDLLSVKYDNQSTTLKIYTRDGKSIDLPLSKQ</sequence>
<proteinExistence type="predicted"/>
<keyword evidence="2" id="KW-1185">Reference proteome</keyword>
<gene>
    <name evidence="1" type="ORF">K4L44_04120</name>
</gene>
<dbReference type="EMBL" id="CP081303">
    <property type="protein sequence ID" value="QZE15023.1"/>
    <property type="molecule type" value="Genomic_DNA"/>
</dbReference>